<dbReference type="PANTHER" id="PTHR46888:SF1">
    <property type="entry name" value="RIBONUCLEASE H"/>
    <property type="match status" value="1"/>
</dbReference>
<dbReference type="PANTHER" id="PTHR46888">
    <property type="entry name" value="ZINC KNUCKLE DOMAINCONTAINING PROTEIN-RELATED"/>
    <property type="match status" value="1"/>
</dbReference>
<organism evidence="4 5">
    <name type="scientific">Littorina saxatilis</name>
    <dbReference type="NCBI Taxonomy" id="31220"/>
    <lineage>
        <taxon>Eukaryota</taxon>
        <taxon>Metazoa</taxon>
        <taxon>Spiralia</taxon>
        <taxon>Lophotrochozoa</taxon>
        <taxon>Mollusca</taxon>
        <taxon>Gastropoda</taxon>
        <taxon>Caenogastropoda</taxon>
        <taxon>Littorinimorpha</taxon>
        <taxon>Littorinoidea</taxon>
        <taxon>Littorinidae</taxon>
        <taxon>Littorina</taxon>
    </lineage>
</organism>
<feature type="domain" description="CCHC-type" evidence="3">
    <location>
        <begin position="102"/>
        <end position="117"/>
    </location>
</feature>
<keyword evidence="5" id="KW-1185">Reference proteome</keyword>
<gene>
    <name evidence="4" type="ORF">V1264_022308</name>
</gene>
<proteinExistence type="predicted"/>
<evidence type="ECO:0000313" key="4">
    <source>
        <dbReference type="EMBL" id="KAK7088383.1"/>
    </source>
</evidence>
<reference evidence="4 5" key="1">
    <citation type="submission" date="2024-02" db="EMBL/GenBank/DDBJ databases">
        <title>Chromosome-scale genome assembly of the rough periwinkle Littorina saxatilis.</title>
        <authorList>
            <person name="De Jode A."/>
            <person name="Faria R."/>
            <person name="Formenti G."/>
            <person name="Sims Y."/>
            <person name="Smith T.P."/>
            <person name="Tracey A."/>
            <person name="Wood J.M.D."/>
            <person name="Zagrodzka Z.B."/>
            <person name="Johannesson K."/>
            <person name="Butlin R.K."/>
            <person name="Leder E.H."/>
        </authorList>
    </citation>
    <scope>NUCLEOTIDE SEQUENCE [LARGE SCALE GENOMIC DNA]</scope>
    <source>
        <strain evidence="4">Snail1</strain>
        <tissue evidence="4">Muscle</tissue>
    </source>
</reference>
<dbReference type="InterPro" id="IPR001878">
    <property type="entry name" value="Znf_CCHC"/>
</dbReference>
<feature type="region of interest" description="Disordered" evidence="2">
    <location>
        <begin position="52"/>
        <end position="77"/>
    </location>
</feature>
<comment type="caution">
    <text evidence="4">The sequence shown here is derived from an EMBL/GenBank/DDBJ whole genome shotgun (WGS) entry which is preliminary data.</text>
</comment>
<name>A0AAN9FX65_9CAEN</name>
<dbReference type="InterPro" id="IPR036875">
    <property type="entry name" value="Znf_CCHC_sf"/>
</dbReference>
<dbReference type="GO" id="GO:0003676">
    <property type="term" value="F:nucleic acid binding"/>
    <property type="evidence" value="ECO:0007669"/>
    <property type="project" value="InterPro"/>
</dbReference>
<protein>
    <recommendedName>
        <fullName evidence="3">CCHC-type domain-containing protein</fullName>
    </recommendedName>
</protein>
<keyword evidence="1" id="KW-0862">Zinc</keyword>
<dbReference type="SUPFAM" id="SSF50630">
    <property type="entry name" value="Acid proteases"/>
    <property type="match status" value="1"/>
</dbReference>
<evidence type="ECO:0000256" key="2">
    <source>
        <dbReference type="SAM" id="MobiDB-lite"/>
    </source>
</evidence>
<evidence type="ECO:0000256" key="1">
    <source>
        <dbReference type="PROSITE-ProRule" id="PRU00047"/>
    </source>
</evidence>
<sequence>MMSSVAKELAVFLRERNPKKLTELIELAENYRVAHPSKILAGKCDNVAAFSAPQNREGHTNRGGQRGGKGSSYSRQTNREDYQGFSQQAEIDKSKKDAHITCYRCGLVGHVARGCRSGLQKGKTTMLCAGWNRSTPAAKTVDFQDGDLEYSKGTVNGIPVTVVIDSGAVTAGVRRSLVRPEQYTGQSKTTISFGGNRETIPLAVVPVKTSTYTGNICCCVIDSPVIDLLLGNLEKIHPAPGLFGKVVADEPETPTLVTPGVEQLSTAAATTRAQSTLDKKETKPLRAPASKLSVDEDELKKLQGADPKLDAYFKFASSGELKRQGKIVSTS</sequence>
<dbReference type="PROSITE" id="PS50158">
    <property type="entry name" value="ZF_CCHC"/>
    <property type="match status" value="1"/>
</dbReference>
<evidence type="ECO:0000259" key="3">
    <source>
        <dbReference type="PROSITE" id="PS50158"/>
    </source>
</evidence>
<dbReference type="AlphaFoldDB" id="A0AAN9FX65"/>
<dbReference type="SUPFAM" id="SSF57756">
    <property type="entry name" value="Retrovirus zinc finger-like domains"/>
    <property type="match status" value="1"/>
</dbReference>
<dbReference type="Proteomes" id="UP001374579">
    <property type="component" value="Unassembled WGS sequence"/>
</dbReference>
<keyword evidence="1" id="KW-0863">Zinc-finger</keyword>
<feature type="region of interest" description="Disordered" evidence="2">
    <location>
        <begin position="271"/>
        <end position="292"/>
    </location>
</feature>
<dbReference type="EMBL" id="JBAMIC010004070">
    <property type="protein sequence ID" value="KAK7088383.1"/>
    <property type="molecule type" value="Genomic_DNA"/>
</dbReference>
<evidence type="ECO:0000313" key="5">
    <source>
        <dbReference type="Proteomes" id="UP001374579"/>
    </source>
</evidence>
<accession>A0AAN9FX65</accession>
<dbReference type="InterPro" id="IPR021109">
    <property type="entry name" value="Peptidase_aspartic_dom_sf"/>
</dbReference>
<keyword evidence="1" id="KW-0479">Metal-binding</keyword>
<dbReference type="SMART" id="SM00343">
    <property type="entry name" value="ZnF_C2HC"/>
    <property type="match status" value="1"/>
</dbReference>
<dbReference type="GO" id="GO:0008270">
    <property type="term" value="F:zinc ion binding"/>
    <property type="evidence" value="ECO:0007669"/>
    <property type="project" value="UniProtKB-KW"/>
</dbReference>